<comment type="caution">
    <text evidence="3">The sequence shown here is derived from an EMBL/GenBank/DDBJ whole genome shotgun (WGS) entry which is preliminary data.</text>
</comment>
<dbReference type="EMBL" id="DXGD01000267">
    <property type="protein sequence ID" value="HIW99911.1"/>
    <property type="molecule type" value="Genomic_DNA"/>
</dbReference>
<dbReference type="AlphaFoldDB" id="A0A9D1UT48"/>
<evidence type="ECO:0000313" key="4">
    <source>
        <dbReference type="Proteomes" id="UP000824151"/>
    </source>
</evidence>
<reference evidence="3" key="1">
    <citation type="journal article" date="2021" name="PeerJ">
        <title>Extensive microbial diversity within the chicken gut microbiome revealed by metagenomics and culture.</title>
        <authorList>
            <person name="Gilroy R."/>
            <person name="Ravi A."/>
            <person name="Getino M."/>
            <person name="Pursley I."/>
            <person name="Horton D.L."/>
            <person name="Alikhan N.F."/>
            <person name="Baker D."/>
            <person name="Gharbi K."/>
            <person name="Hall N."/>
            <person name="Watson M."/>
            <person name="Adriaenssens E.M."/>
            <person name="Foster-Nyarko E."/>
            <person name="Jarju S."/>
            <person name="Secka A."/>
            <person name="Antonio M."/>
            <person name="Oren A."/>
            <person name="Chaudhuri R.R."/>
            <person name="La Ragione R."/>
            <person name="Hildebrand F."/>
            <person name="Pallen M.J."/>
        </authorList>
    </citation>
    <scope>NUCLEOTIDE SEQUENCE</scope>
    <source>
        <strain evidence="3">ChiHejej3B27-3195</strain>
    </source>
</reference>
<evidence type="ECO:0000256" key="2">
    <source>
        <dbReference type="SAM" id="Phobius"/>
    </source>
</evidence>
<proteinExistence type="predicted"/>
<accession>A0A9D1UT48</accession>
<keyword evidence="2" id="KW-0812">Transmembrane</keyword>
<dbReference type="Proteomes" id="UP000824151">
    <property type="component" value="Unassembled WGS sequence"/>
</dbReference>
<evidence type="ECO:0000256" key="1">
    <source>
        <dbReference type="SAM" id="MobiDB-lite"/>
    </source>
</evidence>
<feature type="transmembrane region" description="Helical" evidence="2">
    <location>
        <begin position="31"/>
        <end position="56"/>
    </location>
</feature>
<reference evidence="3" key="2">
    <citation type="submission" date="2021-04" db="EMBL/GenBank/DDBJ databases">
        <authorList>
            <person name="Gilroy R."/>
        </authorList>
    </citation>
    <scope>NUCLEOTIDE SEQUENCE</scope>
    <source>
        <strain evidence="3">ChiHejej3B27-3195</strain>
    </source>
</reference>
<protein>
    <submittedName>
        <fullName evidence="3">Uncharacterized protein</fullName>
    </submittedName>
</protein>
<gene>
    <name evidence="3" type="ORF">H9871_07175</name>
</gene>
<evidence type="ECO:0000313" key="3">
    <source>
        <dbReference type="EMBL" id="HIW99911.1"/>
    </source>
</evidence>
<keyword evidence="2" id="KW-0472">Membrane</keyword>
<keyword evidence="2" id="KW-1133">Transmembrane helix</keyword>
<organism evidence="3 4">
    <name type="scientific">Candidatus Nesterenkonia stercoripullorum</name>
    <dbReference type="NCBI Taxonomy" id="2838701"/>
    <lineage>
        <taxon>Bacteria</taxon>
        <taxon>Bacillati</taxon>
        <taxon>Actinomycetota</taxon>
        <taxon>Actinomycetes</taxon>
        <taxon>Micrococcales</taxon>
        <taxon>Micrococcaceae</taxon>
        <taxon>Nesterenkonia</taxon>
    </lineage>
</organism>
<feature type="compositionally biased region" description="Acidic residues" evidence="1">
    <location>
        <begin position="8"/>
        <end position="18"/>
    </location>
</feature>
<feature type="region of interest" description="Disordered" evidence="1">
    <location>
        <begin position="1"/>
        <end position="27"/>
    </location>
</feature>
<sequence length="247" mass="26054">MDTPFESLFDDGPEPESPEPEKPRREGKRRLFMGFGIFSLIGALLVAATMLDWAIIDFGDASGGKDNGGIGGPDPGKDTAYNIQVSTGQENTAASVENWVEANPIPESMRIPGADRLNPGGKAATVNLPVRNDSDKAGSTLTLKLDNTSEDPNDADKAYAKLLRFDYAEVDDASTTPTEWTPLGKGEFDEVTGSTSIANLGDLEPREGRVVVLRVRLVNGPDADATNAANGGGVGLQARFDGASKDA</sequence>
<name>A0A9D1UT48_9MICC</name>